<dbReference type="AlphaFoldDB" id="A0A1Q3DVC9"/>
<sequence length="71" mass="7842">MMVALESDGRDERADADEMTSFTTSGFSASTLFFSLTLCSSLHCSWYNGHSISMFPTTILISHTSYISPSY</sequence>
<comment type="caution">
    <text evidence="1">The sequence shown here is derived from an EMBL/GenBank/DDBJ whole genome shotgun (WGS) entry which is preliminary data.</text>
</comment>
<reference evidence="1 2" key="2">
    <citation type="submission" date="2017-02" db="EMBL/GenBank/DDBJ databases">
        <title>A genome survey and senescence transcriptome analysis in Lentinula edodes.</title>
        <authorList>
            <person name="Sakamoto Y."/>
            <person name="Nakade K."/>
            <person name="Sato S."/>
            <person name="Yoshida Y."/>
            <person name="Miyazaki K."/>
            <person name="Natsume S."/>
            <person name="Konno N."/>
        </authorList>
    </citation>
    <scope>NUCLEOTIDE SEQUENCE [LARGE SCALE GENOMIC DNA]</scope>
    <source>
        <strain evidence="1 2">NBRC 111202</strain>
    </source>
</reference>
<organism evidence="1 2">
    <name type="scientific">Lentinula edodes</name>
    <name type="common">Shiitake mushroom</name>
    <name type="synonym">Lentinus edodes</name>
    <dbReference type="NCBI Taxonomy" id="5353"/>
    <lineage>
        <taxon>Eukaryota</taxon>
        <taxon>Fungi</taxon>
        <taxon>Dikarya</taxon>
        <taxon>Basidiomycota</taxon>
        <taxon>Agaricomycotina</taxon>
        <taxon>Agaricomycetes</taxon>
        <taxon>Agaricomycetidae</taxon>
        <taxon>Agaricales</taxon>
        <taxon>Marasmiineae</taxon>
        <taxon>Omphalotaceae</taxon>
        <taxon>Lentinula</taxon>
    </lineage>
</organism>
<dbReference type="Proteomes" id="UP000188533">
    <property type="component" value="Unassembled WGS sequence"/>
</dbReference>
<accession>A0A1Q3DVC9</accession>
<name>A0A1Q3DVC9_LENED</name>
<dbReference type="EMBL" id="BDGU01000007">
    <property type="protein sequence ID" value="GAV98932.1"/>
    <property type="molecule type" value="Genomic_DNA"/>
</dbReference>
<reference evidence="1 2" key="1">
    <citation type="submission" date="2016-08" db="EMBL/GenBank/DDBJ databases">
        <authorList>
            <consortium name="Lentinula edodes genome sequencing consortium"/>
            <person name="Sakamoto Y."/>
            <person name="Nakade K."/>
            <person name="Sato S."/>
            <person name="Yoshida Y."/>
            <person name="Miyazaki K."/>
            <person name="Natsume S."/>
            <person name="Konno N."/>
        </authorList>
    </citation>
    <scope>NUCLEOTIDE SEQUENCE [LARGE SCALE GENOMIC DNA]</scope>
    <source>
        <strain evidence="1 2">NBRC 111202</strain>
    </source>
</reference>
<proteinExistence type="predicted"/>
<evidence type="ECO:0000313" key="2">
    <source>
        <dbReference type="Proteomes" id="UP000188533"/>
    </source>
</evidence>
<gene>
    <name evidence="1" type="ORF">LENED_000354</name>
</gene>
<keyword evidence="2" id="KW-1185">Reference proteome</keyword>
<protein>
    <submittedName>
        <fullName evidence="1">Uncharacterized protein</fullName>
    </submittedName>
</protein>
<evidence type="ECO:0000313" key="1">
    <source>
        <dbReference type="EMBL" id="GAV98932.1"/>
    </source>
</evidence>